<gene>
    <name evidence="2" type="ORF">P7K49_034019</name>
</gene>
<dbReference type="Proteomes" id="UP001266305">
    <property type="component" value="Unassembled WGS sequence"/>
</dbReference>
<keyword evidence="3" id="KW-1185">Reference proteome</keyword>
<reference evidence="2 3" key="1">
    <citation type="submission" date="2023-05" db="EMBL/GenBank/DDBJ databases">
        <title>B98-5 Cell Line De Novo Hybrid Assembly: An Optical Mapping Approach.</title>
        <authorList>
            <person name="Kananen K."/>
            <person name="Auerbach J.A."/>
            <person name="Kautto E."/>
            <person name="Blachly J.S."/>
        </authorList>
    </citation>
    <scope>NUCLEOTIDE SEQUENCE [LARGE SCALE GENOMIC DNA]</scope>
    <source>
        <strain evidence="2">B95-8</strain>
        <tissue evidence="2">Cell line</tissue>
    </source>
</reference>
<protein>
    <submittedName>
        <fullName evidence="2">Uncharacterized protein</fullName>
    </submittedName>
</protein>
<sequence length="197" mass="21985">MPLTFQGAPGLEVQLATLDPMWKNTLLGEQRDMLWVFSFCTLHTSITSIYVVLDEIFTLLILSSVPAKRPAMIVCEITPKGDFVKEITKGKKGLQSSLSISNQAILPGLASLLPSPWFGLTRAKQEHQNEALHIQEHLMTLAWWPCTSRSVRGIAAQGHSQSRDSEVSQTREQMYDRVPAETGMTSFDSLESVLQRN</sequence>
<evidence type="ECO:0000313" key="2">
    <source>
        <dbReference type="EMBL" id="KAK2088112.1"/>
    </source>
</evidence>
<evidence type="ECO:0000256" key="1">
    <source>
        <dbReference type="SAM" id="MobiDB-lite"/>
    </source>
</evidence>
<evidence type="ECO:0000313" key="3">
    <source>
        <dbReference type="Proteomes" id="UP001266305"/>
    </source>
</evidence>
<organism evidence="2 3">
    <name type="scientific">Saguinus oedipus</name>
    <name type="common">Cotton-top tamarin</name>
    <name type="synonym">Oedipomidas oedipus</name>
    <dbReference type="NCBI Taxonomy" id="9490"/>
    <lineage>
        <taxon>Eukaryota</taxon>
        <taxon>Metazoa</taxon>
        <taxon>Chordata</taxon>
        <taxon>Craniata</taxon>
        <taxon>Vertebrata</taxon>
        <taxon>Euteleostomi</taxon>
        <taxon>Mammalia</taxon>
        <taxon>Eutheria</taxon>
        <taxon>Euarchontoglires</taxon>
        <taxon>Primates</taxon>
        <taxon>Haplorrhini</taxon>
        <taxon>Platyrrhini</taxon>
        <taxon>Cebidae</taxon>
        <taxon>Callitrichinae</taxon>
        <taxon>Saguinus</taxon>
    </lineage>
</organism>
<feature type="region of interest" description="Disordered" evidence="1">
    <location>
        <begin position="155"/>
        <end position="181"/>
    </location>
</feature>
<dbReference type="EMBL" id="JASSZA010000019">
    <property type="protein sequence ID" value="KAK2088112.1"/>
    <property type="molecule type" value="Genomic_DNA"/>
</dbReference>
<comment type="caution">
    <text evidence="2">The sequence shown here is derived from an EMBL/GenBank/DDBJ whole genome shotgun (WGS) entry which is preliminary data.</text>
</comment>
<accession>A0ABQ9TTJ1</accession>
<name>A0ABQ9TTJ1_SAGOE</name>
<proteinExistence type="predicted"/>